<dbReference type="AlphaFoldDB" id="A0A6B0YLU8"/>
<evidence type="ECO:0000256" key="1">
    <source>
        <dbReference type="ARBA" id="ARBA00004141"/>
    </source>
</evidence>
<keyword evidence="2 5" id="KW-0812">Transmembrane</keyword>
<dbReference type="InterPro" id="IPR035906">
    <property type="entry name" value="MetI-like_sf"/>
</dbReference>
<protein>
    <submittedName>
        <fullName evidence="8">ABC transporter permease</fullName>
    </submittedName>
</protein>
<keyword evidence="3 5" id="KW-1133">Transmembrane helix</keyword>
<feature type="region of interest" description="Disordered" evidence="6">
    <location>
        <begin position="1"/>
        <end position="25"/>
    </location>
</feature>
<feature type="transmembrane region" description="Helical" evidence="5">
    <location>
        <begin position="307"/>
        <end position="327"/>
    </location>
</feature>
<dbReference type="CDD" id="cd06261">
    <property type="entry name" value="TM_PBP2"/>
    <property type="match status" value="1"/>
</dbReference>
<keyword evidence="4 5" id="KW-0472">Membrane</keyword>
<feature type="compositionally biased region" description="Acidic residues" evidence="6">
    <location>
        <begin position="12"/>
        <end position="25"/>
    </location>
</feature>
<evidence type="ECO:0000256" key="3">
    <source>
        <dbReference type="ARBA" id="ARBA00022989"/>
    </source>
</evidence>
<dbReference type="Gene3D" id="1.10.3720.10">
    <property type="entry name" value="MetI-like"/>
    <property type="match status" value="1"/>
</dbReference>
<sequence length="396" mass="44579">METLQRSWIDRSDEEDSETYGDDASFDPDIVEDEDIYVASYSQLMWWRFRKHRMAVLSGFLVIILYGIAAFAEFVAPYDPEQSFVKYKFVPPMKIRIIDAEGNLRRPFVYKIIRERDPETLRNIYKEDETTVHPIRFFVRGTEYEMWGRFPSTWHLYGLDVPHEEQGIFLMGADRLGRDLFSRLCYGARISLTIGLVSVVISLVIGILLGGISGFYGGAIDNAIQRLIEFIRSIPEIPLIMALAAALPADWPVVRLYFGVTILLSFVGWTGLARVVRGRFLSMREEDFVMAARFCGSGEMRIILRHMVPSFLSHIIASLTLAIPGIILSETGLSFIGLGLRAPAISWGVLLQEAQNLRSVALAPWVLTPGLAVVLAVLAFNFLGDGIRDAADPYAK</sequence>
<comment type="subcellular location">
    <subcellularLocation>
        <location evidence="5">Cell membrane</location>
        <topology evidence="5">Multi-pass membrane protein</topology>
    </subcellularLocation>
    <subcellularLocation>
        <location evidence="1">Membrane</location>
        <topology evidence="1">Multi-pass membrane protein</topology>
    </subcellularLocation>
</comment>
<comment type="similarity">
    <text evidence="5">Belongs to the binding-protein-dependent transport system permease family.</text>
</comment>
<evidence type="ECO:0000256" key="2">
    <source>
        <dbReference type="ARBA" id="ARBA00022692"/>
    </source>
</evidence>
<evidence type="ECO:0000256" key="4">
    <source>
        <dbReference type="ARBA" id="ARBA00023136"/>
    </source>
</evidence>
<feature type="transmembrane region" description="Helical" evidence="5">
    <location>
        <begin position="230"/>
        <end position="249"/>
    </location>
</feature>
<dbReference type="PANTHER" id="PTHR43839">
    <property type="entry name" value="OPPC IN A BINDING PROTEIN-DEPENDENT TRANSPORT SYSTEM"/>
    <property type="match status" value="1"/>
</dbReference>
<organism evidence="8">
    <name type="scientific">Caldilineaceae bacterium SB0664_bin_27</name>
    <dbReference type="NCBI Taxonomy" id="2605260"/>
    <lineage>
        <taxon>Bacteria</taxon>
        <taxon>Bacillati</taxon>
        <taxon>Chloroflexota</taxon>
        <taxon>Caldilineae</taxon>
        <taxon>Caldilineales</taxon>
        <taxon>Caldilineaceae</taxon>
    </lineage>
</organism>
<feature type="domain" description="ABC transmembrane type-1" evidence="7">
    <location>
        <begin position="188"/>
        <end position="384"/>
    </location>
</feature>
<gene>
    <name evidence="8" type="ORF">F4Y42_01095</name>
</gene>
<reference evidence="8" key="1">
    <citation type="submission" date="2019-09" db="EMBL/GenBank/DDBJ databases">
        <title>Characterisation of the sponge microbiome using genome-centric metagenomics.</title>
        <authorList>
            <person name="Engelberts J.P."/>
            <person name="Robbins S.J."/>
            <person name="De Goeij J.M."/>
            <person name="Aranda M."/>
            <person name="Bell S.C."/>
            <person name="Webster N.S."/>
        </authorList>
    </citation>
    <scope>NUCLEOTIDE SEQUENCE</scope>
    <source>
        <strain evidence="8">SB0664_bin_27</strain>
    </source>
</reference>
<name>A0A6B0YLU8_9CHLR</name>
<evidence type="ECO:0000256" key="6">
    <source>
        <dbReference type="SAM" id="MobiDB-lite"/>
    </source>
</evidence>
<feature type="transmembrane region" description="Helical" evidence="5">
    <location>
        <begin position="190"/>
        <end position="218"/>
    </location>
</feature>
<feature type="transmembrane region" description="Helical" evidence="5">
    <location>
        <begin position="362"/>
        <end position="383"/>
    </location>
</feature>
<keyword evidence="5" id="KW-0813">Transport</keyword>
<evidence type="ECO:0000313" key="8">
    <source>
        <dbReference type="EMBL" id="MXY92024.1"/>
    </source>
</evidence>
<dbReference type="GO" id="GO:0005886">
    <property type="term" value="C:plasma membrane"/>
    <property type="evidence" value="ECO:0007669"/>
    <property type="project" value="UniProtKB-SubCell"/>
</dbReference>
<dbReference type="PROSITE" id="PS50928">
    <property type="entry name" value="ABC_TM1"/>
    <property type="match status" value="1"/>
</dbReference>
<accession>A0A6B0YLU8</accession>
<dbReference type="GO" id="GO:0055085">
    <property type="term" value="P:transmembrane transport"/>
    <property type="evidence" value="ECO:0007669"/>
    <property type="project" value="InterPro"/>
</dbReference>
<evidence type="ECO:0000259" key="7">
    <source>
        <dbReference type="PROSITE" id="PS50928"/>
    </source>
</evidence>
<comment type="caution">
    <text evidence="8">The sequence shown here is derived from an EMBL/GenBank/DDBJ whole genome shotgun (WGS) entry which is preliminary data.</text>
</comment>
<proteinExistence type="inferred from homology"/>
<feature type="transmembrane region" description="Helical" evidence="5">
    <location>
        <begin position="54"/>
        <end position="76"/>
    </location>
</feature>
<evidence type="ECO:0000256" key="5">
    <source>
        <dbReference type="RuleBase" id="RU363032"/>
    </source>
</evidence>
<dbReference type="SUPFAM" id="SSF161098">
    <property type="entry name" value="MetI-like"/>
    <property type="match status" value="1"/>
</dbReference>
<dbReference type="PANTHER" id="PTHR43839:SF3">
    <property type="entry name" value="OLIGOPEPTIDE ABC TRANSPORTER, PERMEASE PROTEIN"/>
    <property type="match status" value="1"/>
</dbReference>
<feature type="transmembrane region" description="Helical" evidence="5">
    <location>
        <begin position="255"/>
        <end position="276"/>
    </location>
</feature>
<dbReference type="Pfam" id="PF12911">
    <property type="entry name" value="OppC_N"/>
    <property type="match status" value="1"/>
</dbReference>
<dbReference type="InterPro" id="IPR000515">
    <property type="entry name" value="MetI-like"/>
</dbReference>
<dbReference type="InterPro" id="IPR025966">
    <property type="entry name" value="OppC_N"/>
</dbReference>
<dbReference type="Pfam" id="PF00528">
    <property type="entry name" value="BPD_transp_1"/>
    <property type="match status" value="1"/>
</dbReference>
<dbReference type="EMBL" id="VXRG01000008">
    <property type="protein sequence ID" value="MXY92024.1"/>
    <property type="molecule type" value="Genomic_DNA"/>
</dbReference>